<organism evidence="2 3">
    <name type="scientific">Pristionchus fissidentatus</name>
    <dbReference type="NCBI Taxonomy" id="1538716"/>
    <lineage>
        <taxon>Eukaryota</taxon>
        <taxon>Metazoa</taxon>
        <taxon>Ecdysozoa</taxon>
        <taxon>Nematoda</taxon>
        <taxon>Chromadorea</taxon>
        <taxon>Rhabditida</taxon>
        <taxon>Rhabditina</taxon>
        <taxon>Diplogasteromorpha</taxon>
        <taxon>Diplogasteroidea</taxon>
        <taxon>Neodiplogasteridae</taxon>
        <taxon>Pristionchus</taxon>
    </lineage>
</organism>
<dbReference type="AlphaFoldDB" id="A0AAV5VD04"/>
<name>A0AAV5VD04_9BILA</name>
<evidence type="ECO:0000313" key="3">
    <source>
        <dbReference type="Proteomes" id="UP001432322"/>
    </source>
</evidence>
<evidence type="ECO:0000313" key="2">
    <source>
        <dbReference type="EMBL" id="GMT15774.1"/>
    </source>
</evidence>
<reference evidence="2" key="1">
    <citation type="submission" date="2023-10" db="EMBL/GenBank/DDBJ databases">
        <title>Genome assembly of Pristionchus species.</title>
        <authorList>
            <person name="Yoshida K."/>
            <person name="Sommer R.J."/>
        </authorList>
    </citation>
    <scope>NUCLEOTIDE SEQUENCE</scope>
    <source>
        <strain evidence="2">RS5133</strain>
    </source>
</reference>
<accession>A0AAV5VD04</accession>
<gene>
    <name evidence="2" type="ORF">PFISCL1PPCAC_7071</name>
</gene>
<comment type="caution">
    <text evidence="2">The sequence shown here is derived from an EMBL/GenBank/DDBJ whole genome shotgun (WGS) entry which is preliminary data.</text>
</comment>
<proteinExistence type="predicted"/>
<feature type="coiled-coil region" evidence="1">
    <location>
        <begin position="341"/>
        <end position="385"/>
    </location>
</feature>
<protein>
    <submittedName>
        <fullName evidence="2">Uncharacterized protein</fullName>
    </submittedName>
</protein>
<dbReference type="Proteomes" id="UP001432322">
    <property type="component" value="Unassembled WGS sequence"/>
</dbReference>
<keyword evidence="1" id="KW-0175">Coiled coil</keyword>
<sequence length="386" mass="43828">MFLLAMPSLEISFRGATYPEVYSGLTEKGTLFCYNMIDSTIVIRFLENLVVLGLPGEIFRVGRVENFLFLHTKDSQLYKVTFDDYTKFVGIMFMRNIAQNEYYDVEGLLGTTIGKKKYLYRLSETPENDAIHVDAADEELTDANPAGVHRGKLIYCKKTDCYPPKAKRVGSNVVIVEHHKYLANARSAGGRKTAFFSDDSLPYILLLTLEGKLLAVDMDTLEVTVVELKIKKESDETFKERFSDIVGIYNGLLSVEVQMEFEGNDIQYFILTAQLPANFPNVDVPCTCPSNPMKFIPFVAQSEGKTVVIKGNAIVPARKDGSNEHIVITKEDEKVEKVVDVEDAEERIRSIDEANVKEERRIRELAEENEKLKEKLKEMEERMKSL</sequence>
<evidence type="ECO:0000256" key="1">
    <source>
        <dbReference type="SAM" id="Coils"/>
    </source>
</evidence>
<keyword evidence="3" id="KW-1185">Reference proteome</keyword>
<dbReference type="EMBL" id="BTSY01000002">
    <property type="protein sequence ID" value="GMT15774.1"/>
    <property type="molecule type" value="Genomic_DNA"/>
</dbReference>